<name>A0A5C0ATD9_9BURK</name>
<organism evidence="16 17">
    <name type="scientific">Pigmentiphaga aceris</name>
    <dbReference type="NCBI Taxonomy" id="1940612"/>
    <lineage>
        <taxon>Bacteria</taxon>
        <taxon>Pseudomonadati</taxon>
        <taxon>Pseudomonadota</taxon>
        <taxon>Betaproteobacteria</taxon>
        <taxon>Burkholderiales</taxon>
        <taxon>Alcaligenaceae</taxon>
        <taxon>Pigmentiphaga</taxon>
    </lineage>
</organism>
<evidence type="ECO:0000256" key="5">
    <source>
        <dbReference type="ARBA" id="ARBA00022475"/>
    </source>
</evidence>
<feature type="transmembrane region" description="Helical" evidence="15">
    <location>
        <begin position="6"/>
        <end position="28"/>
    </location>
</feature>
<evidence type="ECO:0000256" key="1">
    <source>
        <dbReference type="ARBA" id="ARBA00004651"/>
    </source>
</evidence>
<dbReference type="EC" id="1.3.99.-" evidence="14"/>
<dbReference type="OrthoDB" id="5770094at2"/>
<dbReference type="PIRSF" id="PIRSF004638">
    <property type="entry name" value="UCP004638"/>
    <property type="match status" value="1"/>
</dbReference>
<dbReference type="UniPathway" id="UPA00251">
    <property type="reaction ID" value="UER00324"/>
</dbReference>
<evidence type="ECO:0000256" key="11">
    <source>
        <dbReference type="ARBA" id="ARBA00023004"/>
    </source>
</evidence>
<accession>A0A5C0ATD9</accession>
<dbReference type="Pfam" id="PF03653">
    <property type="entry name" value="UPF0093"/>
    <property type="match status" value="1"/>
</dbReference>
<keyword evidence="11 14" id="KW-0408">Iron</keyword>
<evidence type="ECO:0000256" key="13">
    <source>
        <dbReference type="ARBA" id="ARBA00048390"/>
    </source>
</evidence>
<keyword evidence="10" id="KW-0560">Oxidoreductase</keyword>
<feature type="transmembrane region" description="Helical" evidence="15">
    <location>
        <begin position="114"/>
        <end position="135"/>
    </location>
</feature>
<sequence>MIWLKALHISALTIWCAGLFYLPGLFMLHPKTRDHADYHRLRIMTRYSFIMVISPAAVIAIISGTILVYLRGLQGEWLAMKLVAVTLMVFFHLYCGSVLAKLRNPTSKSMRHPLLHLATVIVPTVLIPVVLWLVMAKPQLQDFT</sequence>
<evidence type="ECO:0000256" key="10">
    <source>
        <dbReference type="ARBA" id="ARBA00023002"/>
    </source>
</evidence>
<dbReference type="Proteomes" id="UP000325161">
    <property type="component" value="Chromosome"/>
</dbReference>
<keyword evidence="12 14" id="KW-0472">Membrane</keyword>
<dbReference type="GO" id="GO:0005886">
    <property type="term" value="C:plasma membrane"/>
    <property type="evidence" value="ECO:0007669"/>
    <property type="project" value="UniProtKB-SubCell"/>
</dbReference>
<keyword evidence="5 14" id="KW-1003">Cell membrane</keyword>
<dbReference type="GO" id="GO:0070818">
    <property type="term" value="F:protoporphyrinogen oxidase activity"/>
    <property type="evidence" value="ECO:0007669"/>
    <property type="project" value="UniProtKB-UniRule"/>
</dbReference>
<dbReference type="RefSeq" id="WP_148812717.1">
    <property type="nucleotide sequence ID" value="NZ_CP043046.1"/>
</dbReference>
<gene>
    <name evidence="16" type="ORF">FXN63_03015</name>
</gene>
<dbReference type="AlphaFoldDB" id="A0A5C0ATD9"/>
<comment type="cofactor">
    <cofactor evidence="14">
        <name>heme b</name>
        <dbReference type="ChEBI" id="CHEBI:60344"/>
    </cofactor>
    <text evidence="14">Binds 1 heme b (iron(II)-protoporphyrin IX) group per subunit.</text>
</comment>
<comment type="subcellular location">
    <subcellularLocation>
        <location evidence="1">Cell membrane</location>
        <topology evidence="1">Multi-pass membrane protein</topology>
    </subcellularLocation>
</comment>
<evidence type="ECO:0000256" key="4">
    <source>
        <dbReference type="ARBA" id="ARBA00017504"/>
    </source>
</evidence>
<dbReference type="GO" id="GO:0046872">
    <property type="term" value="F:metal ion binding"/>
    <property type="evidence" value="ECO:0007669"/>
    <property type="project" value="UniProtKB-UniRule"/>
</dbReference>
<dbReference type="InterPro" id="IPR005265">
    <property type="entry name" value="HemJ-like"/>
</dbReference>
<dbReference type="EMBL" id="CP043046">
    <property type="protein sequence ID" value="QEI04926.1"/>
    <property type="molecule type" value="Genomic_DNA"/>
</dbReference>
<dbReference type="KEGG" id="pacr:FXN63_03015"/>
<evidence type="ECO:0000313" key="16">
    <source>
        <dbReference type="EMBL" id="QEI04926.1"/>
    </source>
</evidence>
<evidence type="ECO:0000256" key="6">
    <source>
        <dbReference type="ARBA" id="ARBA00022617"/>
    </source>
</evidence>
<evidence type="ECO:0000256" key="7">
    <source>
        <dbReference type="ARBA" id="ARBA00022692"/>
    </source>
</evidence>
<proteinExistence type="inferred from homology"/>
<keyword evidence="17" id="KW-1185">Reference proteome</keyword>
<evidence type="ECO:0000256" key="3">
    <source>
        <dbReference type="ARBA" id="ARBA00006501"/>
    </source>
</evidence>
<evidence type="ECO:0000313" key="17">
    <source>
        <dbReference type="Proteomes" id="UP000325161"/>
    </source>
</evidence>
<dbReference type="GO" id="GO:0006782">
    <property type="term" value="P:protoporphyrinogen IX biosynthetic process"/>
    <property type="evidence" value="ECO:0007669"/>
    <property type="project" value="UniProtKB-UniRule"/>
</dbReference>
<evidence type="ECO:0000256" key="15">
    <source>
        <dbReference type="SAM" id="Phobius"/>
    </source>
</evidence>
<evidence type="ECO:0000256" key="9">
    <source>
        <dbReference type="ARBA" id="ARBA00022989"/>
    </source>
</evidence>
<comment type="similarity">
    <text evidence="3 14">Belongs to the HemJ family.</text>
</comment>
<keyword evidence="8 14" id="KW-0479">Metal-binding</keyword>
<dbReference type="PANTHER" id="PTHR40255:SF1">
    <property type="entry name" value="PROTOPORPHYRINOGEN IX OXIDASE"/>
    <property type="match status" value="1"/>
</dbReference>
<feature type="transmembrane region" description="Helical" evidence="15">
    <location>
        <begin position="49"/>
        <end position="70"/>
    </location>
</feature>
<evidence type="ECO:0000256" key="2">
    <source>
        <dbReference type="ARBA" id="ARBA00005073"/>
    </source>
</evidence>
<evidence type="ECO:0000256" key="14">
    <source>
        <dbReference type="PIRNR" id="PIRNR004638"/>
    </source>
</evidence>
<evidence type="ECO:0000256" key="12">
    <source>
        <dbReference type="ARBA" id="ARBA00023136"/>
    </source>
</evidence>
<feature type="transmembrane region" description="Helical" evidence="15">
    <location>
        <begin position="82"/>
        <end position="102"/>
    </location>
</feature>
<comment type="pathway">
    <text evidence="2 14">Porphyrin-containing compound metabolism; protoporphyrin-IX biosynthesis; protoporphyrin-IX from protoporphyrinogen-IX: step 1/1.</text>
</comment>
<dbReference type="PANTHER" id="PTHR40255">
    <property type="entry name" value="UPF0093 MEMBRANE PROTEIN SLR1790"/>
    <property type="match status" value="1"/>
</dbReference>
<protein>
    <recommendedName>
        <fullName evidence="4 14">Protoporphyrinogen IX oxidase</fullName>
        <ecNumber evidence="14">1.3.99.-</ecNumber>
    </recommendedName>
</protein>
<keyword evidence="6 14" id="KW-0349">Heme</keyword>
<evidence type="ECO:0000256" key="8">
    <source>
        <dbReference type="ARBA" id="ARBA00022723"/>
    </source>
</evidence>
<comment type="function">
    <text evidence="14">Catalyzes the oxidation of protoporphyrinogen IX to protoporphyrin IX.</text>
</comment>
<reference evidence="16 17" key="1">
    <citation type="submission" date="2019-08" db="EMBL/GenBank/DDBJ databases">
        <title>Amphibian skin-associated Pigmentiphaga: genome sequence and occurrence across geography and hosts.</title>
        <authorList>
            <person name="Bletz M.C."/>
            <person name="Bunk B."/>
            <person name="Sproeer C."/>
            <person name="Biwer P."/>
            <person name="Reiter S."/>
            <person name="Rabemananjara F.C.E."/>
            <person name="Schulz S."/>
            <person name="Overmann J."/>
            <person name="Vences M."/>
        </authorList>
    </citation>
    <scope>NUCLEOTIDE SEQUENCE [LARGE SCALE GENOMIC DNA]</scope>
    <source>
        <strain evidence="16 17">Mada1488</strain>
    </source>
</reference>
<comment type="catalytic activity">
    <reaction evidence="13 14">
        <text>protoporphyrinogen IX + 3 A = protoporphyrin IX + 3 AH2</text>
        <dbReference type="Rhea" id="RHEA:62000"/>
        <dbReference type="ChEBI" id="CHEBI:13193"/>
        <dbReference type="ChEBI" id="CHEBI:17499"/>
        <dbReference type="ChEBI" id="CHEBI:57306"/>
        <dbReference type="ChEBI" id="CHEBI:57307"/>
    </reaction>
</comment>
<keyword evidence="7 15" id="KW-0812">Transmembrane</keyword>
<keyword evidence="9 15" id="KW-1133">Transmembrane helix</keyword>